<name>A0ABU7IAG5_9SPHI</name>
<dbReference type="Pfam" id="PF00155">
    <property type="entry name" value="Aminotran_1_2"/>
    <property type="match status" value="1"/>
</dbReference>
<dbReference type="PANTHER" id="PTHR13693">
    <property type="entry name" value="CLASS II AMINOTRANSFERASE/8-AMINO-7-OXONONANOATE SYNTHASE"/>
    <property type="match status" value="1"/>
</dbReference>
<comment type="cofactor">
    <cofactor evidence="1">
        <name>pyridoxal 5'-phosphate</name>
        <dbReference type="ChEBI" id="CHEBI:597326"/>
    </cofactor>
</comment>
<dbReference type="InterPro" id="IPR015422">
    <property type="entry name" value="PyrdxlP-dep_Trfase_small"/>
</dbReference>
<keyword evidence="2" id="KW-0808">Transferase</keyword>
<dbReference type="InterPro" id="IPR015421">
    <property type="entry name" value="PyrdxlP-dep_Trfase_major"/>
</dbReference>
<keyword evidence="4" id="KW-0032">Aminotransferase</keyword>
<dbReference type="InterPro" id="IPR015424">
    <property type="entry name" value="PyrdxlP-dep_Trfase"/>
</dbReference>
<dbReference type="Gene3D" id="3.40.640.10">
    <property type="entry name" value="Type I PLP-dependent aspartate aminotransferase-like (Major domain)"/>
    <property type="match status" value="1"/>
</dbReference>
<protein>
    <submittedName>
        <fullName evidence="4">Aminotransferase class I/II-fold pyridoxal phosphate-dependent enzyme</fullName>
    </submittedName>
</protein>
<evidence type="ECO:0000259" key="3">
    <source>
        <dbReference type="Pfam" id="PF00155"/>
    </source>
</evidence>
<dbReference type="GO" id="GO:0008483">
    <property type="term" value="F:transaminase activity"/>
    <property type="evidence" value="ECO:0007669"/>
    <property type="project" value="UniProtKB-KW"/>
</dbReference>
<comment type="caution">
    <text evidence="4">The sequence shown here is derived from an EMBL/GenBank/DDBJ whole genome shotgun (WGS) entry which is preliminary data.</text>
</comment>
<gene>
    <name evidence="4" type="ORF">VRU48_15195</name>
</gene>
<proteinExistence type="predicted"/>
<organism evidence="4 5">
    <name type="scientific">Pedobacter albus</name>
    <dbReference type="NCBI Taxonomy" id="3113905"/>
    <lineage>
        <taxon>Bacteria</taxon>
        <taxon>Pseudomonadati</taxon>
        <taxon>Bacteroidota</taxon>
        <taxon>Sphingobacteriia</taxon>
        <taxon>Sphingobacteriales</taxon>
        <taxon>Sphingobacteriaceae</taxon>
        <taxon>Pedobacter</taxon>
    </lineage>
</organism>
<dbReference type="Proteomes" id="UP001336835">
    <property type="component" value="Unassembled WGS sequence"/>
</dbReference>
<dbReference type="SUPFAM" id="SSF53383">
    <property type="entry name" value="PLP-dependent transferases"/>
    <property type="match status" value="1"/>
</dbReference>
<evidence type="ECO:0000256" key="2">
    <source>
        <dbReference type="ARBA" id="ARBA00022679"/>
    </source>
</evidence>
<sequence>MPNQNVFNQLQGALAPSIEVAGKSYLYFGGTAYLGIPNNEAFLRNYVRGLEQFGLNNGSSRNNNIQLGIYNEAEKHLAKKFGAEAALLSSSGYLAAQLVVKNLRNWGQICYAPACHPALWLDQEPQTTGTFSAWAETIVDTINRSKQEQWVLISNSMNNLFPEIYDFSFVKQISSSKRVLLIVDDSHGLGLNNKGLGAFSALPVANHIETVVVASMAKALGVDAGLVLGAEKIISKLKQSNEFLGASPPAAAGLFALMQADEIYETELNKLQHLTKRMATALAGKKGWHFIPEFPVFFCKNAELSQQLLAKNILISSFPYPDKDGEIINRIVLSSWHSETAIEELINAL</sequence>
<evidence type="ECO:0000256" key="1">
    <source>
        <dbReference type="ARBA" id="ARBA00001933"/>
    </source>
</evidence>
<dbReference type="InterPro" id="IPR050087">
    <property type="entry name" value="AON_synthase_class-II"/>
</dbReference>
<reference evidence="4 5" key="1">
    <citation type="submission" date="2024-01" db="EMBL/GenBank/DDBJ databases">
        <title>Pedobacter sp. nov., isolated from fresh soil.</title>
        <authorList>
            <person name="Le N.T.T."/>
        </authorList>
    </citation>
    <scope>NUCLEOTIDE SEQUENCE [LARGE SCALE GENOMIC DNA]</scope>
    <source>
        <strain evidence="4 5">KR3-3</strain>
    </source>
</reference>
<accession>A0ABU7IAG5</accession>
<evidence type="ECO:0000313" key="4">
    <source>
        <dbReference type="EMBL" id="MEE1946469.1"/>
    </source>
</evidence>
<dbReference type="EMBL" id="JAZDQT010000003">
    <property type="protein sequence ID" value="MEE1946469.1"/>
    <property type="molecule type" value="Genomic_DNA"/>
</dbReference>
<evidence type="ECO:0000313" key="5">
    <source>
        <dbReference type="Proteomes" id="UP001336835"/>
    </source>
</evidence>
<dbReference type="Gene3D" id="3.90.1150.10">
    <property type="entry name" value="Aspartate Aminotransferase, domain 1"/>
    <property type="match status" value="1"/>
</dbReference>
<dbReference type="RefSeq" id="WP_330108776.1">
    <property type="nucleotide sequence ID" value="NZ_JAZDQT010000003.1"/>
</dbReference>
<dbReference type="InterPro" id="IPR004839">
    <property type="entry name" value="Aminotransferase_I/II_large"/>
</dbReference>
<feature type="domain" description="Aminotransferase class I/classII large" evidence="3">
    <location>
        <begin position="135"/>
        <end position="349"/>
    </location>
</feature>
<keyword evidence="5" id="KW-1185">Reference proteome</keyword>